<protein>
    <recommendedName>
        <fullName evidence="2">Cyclic nucleotide-binding domain-containing protein</fullName>
    </recommendedName>
</protein>
<feature type="region of interest" description="Disordered" evidence="1">
    <location>
        <begin position="213"/>
        <end position="232"/>
    </location>
</feature>
<dbReference type="EMBL" id="CAJNOR010000522">
    <property type="protein sequence ID" value="CAF0938097.1"/>
    <property type="molecule type" value="Genomic_DNA"/>
</dbReference>
<dbReference type="SUPFAM" id="SSF51206">
    <property type="entry name" value="cAMP-binding domain-like"/>
    <property type="match status" value="2"/>
</dbReference>
<dbReference type="InterPro" id="IPR018490">
    <property type="entry name" value="cNMP-bd_dom_sf"/>
</dbReference>
<sequence length="443" mass="51517">MTLFDESNFRIKSFNILPNVRQFFKQPTGERDLRNVDEIRRCLADIKPFSRLSVQLQNQILHEAWYECYAEQRTVIRQGDRAACFYMILSGTAMITYKRATDNHTQTLAVLERGCTFGDFKAIYMANDRYCSSEDLKFLKTNVSFLRGFPIDRLYEFPHAIQYCKFGLSEVIARDSRRMKHILVVKKGSFAVWKRLDPDGHIRKSSKHDLEQLHSEKMIDGDDDQDEEETADNKTLFSEIQLSGDTEPSSLHETALDIDLRLTRLQRSTAADGRKTSVLSSVSEDVDNLEKHFPGIVDKRDRLQLIDYDELSFDRAPKVPLTSTLSKRSQRATNSKSNLILPNKMLYLHIKTINEGQSFGLTDMLFPNQPTFTLVSNECECLLLRKSSFIRIASDQYKHNIRRTEIPFPSDSVFYNSYHMNEEWKRYSKEVYKNACDKILKTK</sequence>
<name>A0A814C7J7_ADIRI</name>
<dbReference type="PROSITE" id="PS50042">
    <property type="entry name" value="CNMP_BINDING_3"/>
    <property type="match status" value="1"/>
</dbReference>
<reference evidence="3" key="1">
    <citation type="submission" date="2021-02" db="EMBL/GenBank/DDBJ databases">
        <authorList>
            <person name="Nowell W R."/>
        </authorList>
    </citation>
    <scope>NUCLEOTIDE SEQUENCE</scope>
</reference>
<dbReference type="Gene3D" id="2.60.120.10">
    <property type="entry name" value="Jelly Rolls"/>
    <property type="match status" value="2"/>
</dbReference>
<dbReference type="PANTHER" id="PTHR23011">
    <property type="entry name" value="CYCLIC NUCLEOTIDE-BINDING DOMAIN CONTAINING PROTEIN"/>
    <property type="match status" value="1"/>
</dbReference>
<gene>
    <name evidence="3" type="ORF">XAT740_LOCUS9962</name>
</gene>
<dbReference type="InterPro" id="IPR000595">
    <property type="entry name" value="cNMP-bd_dom"/>
</dbReference>
<dbReference type="Pfam" id="PF00027">
    <property type="entry name" value="cNMP_binding"/>
    <property type="match status" value="1"/>
</dbReference>
<dbReference type="AlphaFoldDB" id="A0A814C7J7"/>
<dbReference type="InterPro" id="IPR018488">
    <property type="entry name" value="cNMP-bd_CS"/>
</dbReference>
<proteinExistence type="predicted"/>
<dbReference type="InterPro" id="IPR014710">
    <property type="entry name" value="RmlC-like_jellyroll"/>
</dbReference>
<dbReference type="PANTHER" id="PTHR23011:SF28">
    <property type="entry name" value="CYCLIC NUCLEOTIDE-BINDING DOMAIN CONTAINING PROTEIN"/>
    <property type="match status" value="1"/>
</dbReference>
<feature type="domain" description="Cyclic nucleotide-binding" evidence="2">
    <location>
        <begin position="48"/>
        <end position="129"/>
    </location>
</feature>
<accession>A0A814C7J7</accession>
<organism evidence="3 4">
    <name type="scientific">Adineta ricciae</name>
    <name type="common">Rotifer</name>
    <dbReference type="NCBI Taxonomy" id="249248"/>
    <lineage>
        <taxon>Eukaryota</taxon>
        <taxon>Metazoa</taxon>
        <taxon>Spiralia</taxon>
        <taxon>Gnathifera</taxon>
        <taxon>Rotifera</taxon>
        <taxon>Eurotatoria</taxon>
        <taxon>Bdelloidea</taxon>
        <taxon>Adinetida</taxon>
        <taxon>Adinetidae</taxon>
        <taxon>Adineta</taxon>
    </lineage>
</organism>
<dbReference type="CDD" id="cd00038">
    <property type="entry name" value="CAP_ED"/>
    <property type="match status" value="1"/>
</dbReference>
<feature type="compositionally biased region" description="Acidic residues" evidence="1">
    <location>
        <begin position="221"/>
        <end position="230"/>
    </location>
</feature>
<dbReference type="Proteomes" id="UP000663828">
    <property type="component" value="Unassembled WGS sequence"/>
</dbReference>
<comment type="caution">
    <text evidence="3">The sequence shown here is derived from an EMBL/GenBank/DDBJ whole genome shotgun (WGS) entry which is preliminary data.</text>
</comment>
<evidence type="ECO:0000313" key="3">
    <source>
        <dbReference type="EMBL" id="CAF0938097.1"/>
    </source>
</evidence>
<evidence type="ECO:0000313" key="4">
    <source>
        <dbReference type="Proteomes" id="UP000663828"/>
    </source>
</evidence>
<evidence type="ECO:0000256" key="1">
    <source>
        <dbReference type="SAM" id="MobiDB-lite"/>
    </source>
</evidence>
<keyword evidence="4" id="KW-1185">Reference proteome</keyword>
<dbReference type="PROSITE" id="PS00888">
    <property type="entry name" value="CNMP_BINDING_1"/>
    <property type="match status" value="1"/>
</dbReference>
<evidence type="ECO:0000259" key="2">
    <source>
        <dbReference type="PROSITE" id="PS50042"/>
    </source>
</evidence>